<dbReference type="Proteomes" id="UP001295684">
    <property type="component" value="Unassembled WGS sequence"/>
</dbReference>
<dbReference type="EMBL" id="CAMPGE010001231">
    <property type="protein sequence ID" value="CAI2360009.1"/>
    <property type="molecule type" value="Genomic_DNA"/>
</dbReference>
<keyword evidence="2" id="KW-1185">Reference proteome</keyword>
<evidence type="ECO:0000313" key="2">
    <source>
        <dbReference type="Proteomes" id="UP001295684"/>
    </source>
</evidence>
<dbReference type="AlphaFoldDB" id="A0AAD1U4E4"/>
<proteinExistence type="predicted"/>
<gene>
    <name evidence="1" type="ORF">ECRASSUSDP1_LOCUS1304</name>
</gene>
<organism evidence="1 2">
    <name type="scientific">Euplotes crassus</name>
    <dbReference type="NCBI Taxonomy" id="5936"/>
    <lineage>
        <taxon>Eukaryota</taxon>
        <taxon>Sar</taxon>
        <taxon>Alveolata</taxon>
        <taxon>Ciliophora</taxon>
        <taxon>Intramacronucleata</taxon>
        <taxon>Spirotrichea</taxon>
        <taxon>Hypotrichia</taxon>
        <taxon>Euplotida</taxon>
        <taxon>Euplotidae</taxon>
        <taxon>Moneuplotes</taxon>
    </lineage>
</organism>
<accession>A0AAD1U4E4</accession>
<evidence type="ECO:0000313" key="1">
    <source>
        <dbReference type="EMBL" id="CAI2360009.1"/>
    </source>
</evidence>
<sequence length="187" mass="21905">MYTLSEMYYQRQAKNPPKSFTDPGIFEMVEPEDVTTEFSTAQADENYLKCFMGLSDKSLTPEIFHSNEHLIEFDQSFYCDKFEETKGTNLEEKLISSNFSEKALMLLNNLAIKQDYYRLRLAAIAYDLNTMLYNYYIALKQRMVGRYVTVVGIELHDREQTQKRFFDMEGILFYGCQIKSLLSDVGE</sequence>
<protein>
    <submittedName>
        <fullName evidence="1">Uncharacterized protein</fullName>
    </submittedName>
</protein>
<name>A0AAD1U4E4_EUPCR</name>
<comment type="caution">
    <text evidence="1">The sequence shown here is derived from an EMBL/GenBank/DDBJ whole genome shotgun (WGS) entry which is preliminary data.</text>
</comment>
<reference evidence="1" key="1">
    <citation type="submission" date="2023-07" db="EMBL/GenBank/DDBJ databases">
        <authorList>
            <consortium name="AG Swart"/>
            <person name="Singh M."/>
            <person name="Singh A."/>
            <person name="Seah K."/>
            <person name="Emmerich C."/>
        </authorList>
    </citation>
    <scope>NUCLEOTIDE SEQUENCE</scope>
    <source>
        <strain evidence="1">DP1</strain>
    </source>
</reference>